<feature type="non-terminal residue" evidence="8">
    <location>
        <position position="1"/>
    </location>
</feature>
<dbReference type="Pfam" id="PF02781">
    <property type="entry name" value="G6PD_C"/>
    <property type="match status" value="1"/>
</dbReference>
<evidence type="ECO:0000259" key="7">
    <source>
        <dbReference type="Pfam" id="PF02781"/>
    </source>
</evidence>
<evidence type="ECO:0000256" key="4">
    <source>
        <dbReference type="ARBA" id="ARBA00023002"/>
    </source>
</evidence>
<keyword evidence="4" id="KW-0560">Oxidoreductase</keyword>
<dbReference type="Proteomes" id="UP000681720">
    <property type="component" value="Unassembled WGS sequence"/>
</dbReference>
<proteinExistence type="predicted"/>
<accession>A0A8S3H4F3</accession>
<dbReference type="GO" id="GO:0050661">
    <property type="term" value="F:NADP binding"/>
    <property type="evidence" value="ECO:0007669"/>
    <property type="project" value="InterPro"/>
</dbReference>
<dbReference type="PANTHER" id="PTHR23429">
    <property type="entry name" value="GLUCOSE-6-PHOSPHATE 1-DEHYDROGENASE G6PD"/>
    <property type="match status" value="1"/>
</dbReference>
<dbReference type="GO" id="GO:0009051">
    <property type="term" value="P:pentose-phosphate shunt, oxidative branch"/>
    <property type="evidence" value="ECO:0007669"/>
    <property type="project" value="TreeGrafter"/>
</dbReference>
<dbReference type="PANTHER" id="PTHR23429:SF0">
    <property type="entry name" value="GLUCOSE-6-PHOSPHATE 1-DEHYDROGENASE"/>
    <property type="match status" value="1"/>
</dbReference>
<keyword evidence="5" id="KW-0119">Carbohydrate metabolism</keyword>
<dbReference type="Gene3D" id="3.30.360.10">
    <property type="entry name" value="Dihydrodipicolinate Reductase, domain 2"/>
    <property type="match status" value="1"/>
</dbReference>
<sequence length="142" mass="16136">MVLRFSNRIFSRVWNRDSVAAVKIIFKENIGTQGRGGYFDEFGIIRDVIQNHLMQILSIVAMEKPRSTTGEDIRDEKVKVLRCIAPIKSENVVIGQYLGDKDSKDSEHQLGYLDDAGVPQDSTTPTYAQTILYINNERWDGV</sequence>
<dbReference type="EMBL" id="CAJOBJ010326542">
    <property type="protein sequence ID" value="CAF5176108.1"/>
    <property type="molecule type" value="Genomic_DNA"/>
</dbReference>
<dbReference type="GO" id="GO:0004345">
    <property type="term" value="F:glucose-6-phosphate dehydrogenase activity"/>
    <property type="evidence" value="ECO:0007669"/>
    <property type="project" value="UniProtKB-EC"/>
</dbReference>
<evidence type="ECO:0000256" key="3">
    <source>
        <dbReference type="ARBA" id="ARBA00022857"/>
    </source>
</evidence>
<dbReference type="AlphaFoldDB" id="A0A8S3H4F3"/>
<comment type="pathway">
    <text evidence="1">Carbohydrate degradation; pentose phosphate pathway.</text>
</comment>
<feature type="domain" description="Glucose-6-phosphate dehydrogenase C-terminal" evidence="7">
    <location>
        <begin position="1"/>
        <end position="142"/>
    </location>
</feature>
<evidence type="ECO:0000313" key="8">
    <source>
        <dbReference type="EMBL" id="CAF5176108.1"/>
    </source>
</evidence>
<organism evidence="8 9">
    <name type="scientific">Rotaria magnacalcarata</name>
    <dbReference type="NCBI Taxonomy" id="392030"/>
    <lineage>
        <taxon>Eukaryota</taxon>
        <taxon>Metazoa</taxon>
        <taxon>Spiralia</taxon>
        <taxon>Gnathifera</taxon>
        <taxon>Rotifera</taxon>
        <taxon>Eurotatoria</taxon>
        <taxon>Bdelloidea</taxon>
        <taxon>Philodinida</taxon>
        <taxon>Philodinidae</taxon>
        <taxon>Rotaria</taxon>
    </lineage>
</organism>
<evidence type="ECO:0000256" key="1">
    <source>
        <dbReference type="ARBA" id="ARBA00004959"/>
    </source>
</evidence>
<dbReference type="GO" id="GO:0006006">
    <property type="term" value="P:glucose metabolic process"/>
    <property type="evidence" value="ECO:0007669"/>
    <property type="project" value="InterPro"/>
</dbReference>
<comment type="caution">
    <text evidence="8">The sequence shown here is derived from an EMBL/GenBank/DDBJ whole genome shotgun (WGS) entry which is preliminary data.</text>
</comment>
<protein>
    <recommendedName>
        <fullName evidence="2">glucose-6-phosphate dehydrogenase (NADP(+))</fullName>
        <ecNumber evidence="2">1.1.1.49</ecNumber>
    </recommendedName>
</protein>
<comment type="catalytic activity">
    <reaction evidence="6">
        <text>D-glucose 6-phosphate + NADP(+) = 6-phospho-D-glucono-1,5-lactone + NADPH + H(+)</text>
        <dbReference type="Rhea" id="RHEA:15841"/>
        <dbReference type="ChEBI" id="CHEBI:15378"/>
        <dbReference type="ChEBI" id="CHEBI:57783"/>
        <dbReference type="ChEBI" id="CHEBI:57955"/>
        <dbReference type="ChEBI" id="CHEBI:58349"/>
        <dbReference type="ChEBI" id="CHEBI:61548"/>
        <dbReference type="EC" id="1.1.1.49"/>
    </reaction>
    <physiologicalReaction direction="left-to-right" evidence="6">
        <dbReference type="Rhea" id="RHEA:15842"/>
    </physiologicalReaction>
</comment>
<gene>
    <name evidence="8" type="ORF">GIL414_LOCUS67732</name>
</gene>
<dbReference type="GO" id="GO:0005829">
    <property type="term" value="C:cytosol"/>
    <property type="evidence" value="ECO:0007669"/>
    <property type="project" value="TreeGrafter"/>
</dbReference>
<dbReference type="InterPro" id="IPR001282">
    <property type="entry name" value="G6P_DH"/>
</dbReference>
<reference evidence="8" key="1">
    <citation type="submission" date="2021-02" db="EMBL/GenBank/DDBJ databases">
        <authorList>
            <person name="Nowell W R."/>
        </authorList>
    </citation>
    <scope>NUCLEOTIDE SEQUENCE</scope>
</reference>
<evidence type="ECO:0000256" key="2">
    <source>
        <dbReference type="ARBA" id="ARBA00013019"/>
    </source>
</evidence>
<dbReference type="EC" id="1.1.1.49" evidence="2"/>
<evidence type="ECO:0000313" key="9">
    <source>
        <dbReference type="Proteomes" id="UP000681720"/>
    </source>
</evidence>
<dbReference type="PRINTS" id="PR00079">
    <property type="entry name" value="G6PDHDRGNASE"/>
</dbReference>
<evidence type="ECO:0000256" key="5">
    <source>
        <dbReference type="ARBA" id="ARBA00023277"/>
    </source>
</evidence>
<name>A0A8S3H4F3_9BILA</name>
<dbReference type="InterPro" id="IPR022675">
    <property type="entry name" value="G6P_DH_C"/>
</dbReference>
<evidence type="ECO:0000256" key="6">
    <source>
        <dbReference type="ARBA" id="ARBA00047696"/>
    </source>
</evidence>
<keyword evidence="3" id="KW-0521">NADP</keyword>
<dbReference type="SUPFAM" id="SSF55347">
    <property type="entry name" value="Glyceraldehyde-3-phosphate dehydrogenase-like, C-terminal domain"/>
    <property type="match status" value="1"/>
</dbReference>